<dbReference type="Gene3D" id="2.40.128.110">
    <property type="entry name" value="Lipid/polyisoprenoid-binding, YceI-like"/>
    <property type="match status" value="1"/>
</dbReference>
<accession>A0A1P8KKL6</accession>
<feature type="signal peptide" evidence="1">
    <location>
        <begin position="1"/>
        <end position="20"/>
    </location>
</feature>
<dbReference type="InterPro" id="IPR007372">
    <property type="entry name" value="Lipid/polyisoprenoid-bd_YceI"/>
</dbReference>
<dbReference type="RefSeq" id="WP_076084676.1">
    <property type="nucleotide sequence ID" value="NZ_CP019070.1"/>
</dbReference>
<dbReference type="STRING" id="1850254.LPB137_03990"/>
<dbReference type="Pfam" id="PF04264">
    <property type="entry name" value="YceI"/>
    <property type="match status" value="1"/>
</dbReference>
<keyword evidence="4" id="KW-1185">Reference proteome</keyword>
<dbReference type="Proteomes" id="UP000186074">
    <property type="component" value="Chromosome"/>
</dbReference>
<evidence type="ECO:0000313" key="3">
    <source>
        <dbReference type="EMBL" id="APW65056.1"/>
    </source>
</evidence>
<dbReference type="OrthoDB" id="5292899at2"/>
<evidence type="ECO:0000313" key="4">
    <source>
        <dbReference type="Proteomes" id="UP000186074"/>
    </source>
</evidence>
<gene>
    <name evidence="3" type="ORF">LPB137_03990</name>
</gene>
<name>A0A1P8KKL6_9BACT</name>
<dbReference type="AlphaFoldDB" id="A0A1P8KKL6"/>
<reference evidence="3 4" key="1">
    <citation type="submission" date="2017-01" db="EMBL/GenBank/DDBJ databases">
        <title>Genome sequencing of Arcobacter sp. LPB0137.</title>
        <authorList>
            <person name="Lee G.-W."/>
            <person name="Yi H."/>
        </authorList>
    </citation>
    <scope>NUCLEOTIDE SEQUENCE [LARGE SCALE GENOMIC DNA]</scope>
    <source>
        <strain evidence="3 4">LPB0137</strain>
    </source>
</reference>
<sequence length="182" mass="19865">MKKVILSSILALGLSINLSAYEINGDLGVKWTGFKTAKKIPVSGTFKDIKISIKENDDLSKFLTSSNVEIKTASFDSKNEGRDASITSTLFSLATSKVIKGKIKSVDEANKTLVLNVNMNEVSKEVPMSFDIKDGNIIASGTIEILDFAMKAPYLAFAKKCAALHENKSYSDVDIKFTIPFK</sequence>
<organism evidence="3 4">
    <name type="scientific">Poseidonibacter parvus</name>
    <dbReference type="NCBI Taxonomy" id="1850254"/>
    <lineage>
        <taxon>Bacteria</taxon>
        <taxon>Pseudomonadati</taxon>
        <taxon>Campylobacterota</taxon>
        <taxon>Epsilonproteobacteria</taxon>
        <taxon>Campylobacterales</taxon>
        <taxon>Arcobacteraceae</taxon>
        <taxon>Poseidonibacter</taxon>
    </lineage>
</organism>
<evidence type="ECO:0000259" key="2">
    <source>
        <dbReference type="Pfam" id="PF04264"/>
    </source>
</evidence>
<dbReference type="InterPro" id="IPR036761">
    <property type="entry name" value="TTHA0802/YceI-like_sf"/>
</dbReference>
<feature type="chain" id="PRO_5013360727" description="Lipid/polyisoprenoid-binding YceI-like domain-containing protein" evidence="1">
    <location>
        <begin position="21"/>
        <end position="182"/>
    </location>
</feature>
<keyword evidence="1" id="KW-0732">Signal</keyword>
<protein>
    <recommendedName>
        <fullName evidence="2">Lipid/polyisoprenoid-binding YceI-like domain-containing protein</fullName>
    </recommendedName>
</protein>
<proteinExistence type="predicted"/>
<dbReference type="SUPFAM" id="SSF101874">
    <property type="entry name" value="YceI-like"/>
    <property type="match status" value="1"/>
</dbReference>
<feature type="domain" description="Lipid/polyisoprenoid-binding YceI-like" evidence="2">
    <location>
        <begin position="39"/>
        <end position="179"/>
    </location>
</feature>
<dbReference type="EMBL" id="CP019070">
    <property type="protein sequence ID" value="APW65056.1"/>
    <property type="molecule type" value="Genomic_DNA"/>
</dbReference>
<evidence type="ECO:0000256" key="1">
    <source>
        <dbReference type="SAM" id="SignalP"/>
    </source>
</evidence>
<dbReference type="KEGG" id="alp:LPB137_03990"/>